<evidence type="ECO:0000256" key="2">
    <source>
        <dbReference type="ARBA" id="ARBA00022723"/>
    </source>
</evidence>
<dbReference type="InterPro" id="IPR050597">
    <property type="entry name" value="Cytochrome_c_Oxidase_Subunit"/>
</dbReference>
<reference evidence="7 8" key="1">
    <citation type="submission" date="2021-05" db="EMBL/GenBank/DDBJ databases">
        <title>Comparative genomic studies on the polysaccharide-degrading batcterial strains of the Flammeovirga genus.</title>
        <authorList>
            <person name="Zewei F."/>
            <person name="Zheng Z."/>
            <person name="Yu L."/>
            <person name="Ruyue G."/>
            <person name="Yanhong M."/>
            <person name="Yuanyuan C."/>
            <person name="Jingyan G."/>
            <person name="Wenjun H."/>
        </authorList>
    </citation>
    <scope>NUCLEOTIDE SEQUENCE [LARGE SCALE GENOMIC DNA]</scope>
    <source>
        <strain evidence="7 8">NBRC:100898</strain>
    </source>
</reference>
<keyword evidence="5" id="KW-1133">Transmembrane helix</keyword>
<dbReference type="GO" id="GO:0009055">
    <property type="term" value="F:electron transfer activity"/>
    <property type="evidence" value="ECO:0007669"/>
    <property type="project" value="InterPro"/>
</dbReference>
<dbReference type="EMBL" id="CP076132">
    <property type="protein sequence ID" value="QWG03269.1"/>
    <property type="molecule type" value="Genomic_DNA"/>
</dbReference>
<evidence type="ECO:0000259" key="6">
    <source>
        <dbReference type="PROSITE" id="PS51007"/>
    </source>
</evidence>
<dbReference type="PANTHER" id="PTHR33751:SF1">
    <property type="entry name" value="CBB3-TYPE CYTOCHROME C OXIDASE SUBUNIT FIXP"/>
    <property type="match status" value="1"/>
</dbReference>
<feature type="transmembrane region" description="Helical" evidence="5">
    <location>
        <begin position="68"/>
        <end position="87"/>
    </location>
</feature>
<dbReference type="GO" id="GO:0020037">
    <property type="term" value="F:heme binding"/>
    <property type="evidence" value="ECO:0007669"/>
    <property type="project" value="InterPro"/>
</dbReference>
<dbReference type="PROSITE" id="PS51007">
    <property type="entry name" value="CYTC"/>
    <property type="match status" value="1"/>
</dbReference>
<evidence type="ECO:0000256" key="1">
    <source>
        <dbReference type="ARBA" id="ARBA00022617"/>
    </source>
</evidence>
<dbReference type="KEGG" id="fya:KMW28_06715"/>
<organism evidence="7 8">
    <name type="scientific">Flammeovirga yaeyamensis</name>
    <dbReference type="NCBI Taxonomy" id="367791"/>
    <lineage>
        <taxon>Bacteria</taxon>
        <taxon>Pseudomonadati</taxon>
        <taxon>Bacteroidota</taxon>
        <taxon>Cytophagia</taxon>
        <taxon>Cytophagales</taxon>
        <taxon>Flammeovirgaceae</taxon>
        <taxon>Flammeovirga</taxon>
    </lineage>
</organism>
<sequence>MSHVFLTHKVVVILFFLIYLIKTILLFISNEKFDKFGKIVKVPEMIISFTFLATGLAMLFIYDSATSSLLYIKFALVAASIPLAVIATKKHNKFLMLGSFLCLFCAYGLAEAHRAKVKRGEITVDDGASTAPKSMRELTEVEKQGQITYDKKCSNCHGPDGNAQRSGAARLSESQLNQEGILKVIREGKGFMPKYSEREISNEDVEALSKYVLTLKN</sequence>
<dbReference type="AlphaFoldDB" id="A0AAX1N6T9"/>
<dbReference type="RefSeq" id="WP_066209002.1">
    <property type="nucleotide sequence ID" value="NZ_CP076132.1"/>
</dbReference>
<feature type="transmembrane region" description="Helical" evidence="5">
    <location>
        <begin position="6"/>
        <end position="28"/>
    </location>
</feature>
<feature type="transmembrane region" description="Helical" evidence="5">
    <location>
        <begin position="94"/>
        <end position="110"/>
    </location>
</feature>
<keyword evidence="3 4" id="KW-0408">Iron</keyword>
<evidence type="ECO:0000313" key="7">
    <source>
        <dbReference type="EMBL" id="QWG03269.1"/>
    </source>
</evidence>
<dbReference type="SUPFAM" id="SSF46626">
    <property type="entry name" value="Cytochrome c"/>
    <property type="match status" value="1"/>
</dbReference>
<feature type="domain" description="Cytochrome c" evidence="6">
    <location>
        <begin position="140"/>
        <end position="216"/>
    </location>
</feature>
<gene>
    <name evidence="7" type="ORF">KMW28_06715</name>
</gene>
<keyword evidence="1 4" id="KW-0349">Heme</keyword>
<dbReference type="PANTHER" id="PTHR33751">
    <property type="entry name" value="CBB3-TYPE CYTOCHROME C OXIDASE SUBUNIT FIXP"/>
    <property type="match status" value="1"/>
</dbReference>
<keyword evidence="5" id="KW-0812">Transmembrane</keyword>
<keyword evidence="2 4" id="KW-0479">Metal-binding</keyword>
<keyword evidence="8" id="KW-1185">Reference proteome</keyword>
<dbReference type="Gene3D" id="1.10.760.10">
    <property type="entry name" value="Cytochrome c-like domain"/>
    <property type="match status" value="1"/>
</dbReference>
<keyword evidence="5" id="KW-0472">Membrane</keyword>
<evidence type="ECO:0000256" key="5">
    <source>
        <dbReference type="SAM" id="Phobius"/>
    </source>
</evidence>
<feature type="transmembrane region" description="Helical" evidence="5">
    <location>
        <begin position="40"/>
        <end position="62"/>
    </location>
</feature>
<dbReference type="GO" id="GO:0046872">
    <property type="term" value="F:metal ion binding"/>
    <property type="evidence" value="ECO:0007669"/>
    <property type="project" value="UniProtKB-KW"/>
</dbReference>
<dbReference type="Pfam" id="PF13442">
    <property type="entry name" value="Cytochrome_CBB3"/>
    <property type="match status" value="1"/>
</dbReference>
<protein>
    <submittedName>
        <fullName evidence="7">Cytochrome c</fullName>
    </submittedName>
</protein>
<evidence type="ECO:0000256" key="4">
    <source>
        <dbReference type="PROSITE-ProRule" id="PRU00433"/>
    </source>
</evidence>
<proteinExistence type="predicted"/>
<evidence type="ECO:0000256" key="3">
    <source>
        <dbReference type="ARBA" id="ARBA00023004"/>
    </source>
</evidence>
<dbReference type="InterPro" id="IPR036909">
    <property type="entry name" value="Cyt_c-like_dom_sf"/>
</dbReference>
<accession>A0AAX1N6T9</accession>
<dbReference type="InterPro" id="IPR009056">
    <property type="entry name" value="Cyt_c-like_dom"/>
</dbReference>
<dbReference type="Proteomes" id="UP000678679">
    <property type="component" value="Chromosome 1"/>
</dbReference>
<evidence type="ECO:0000313" key="8">
    <source>
        <dbReference type="Proteomes" id="UP000678679"/>
    </source>
</evidence>
<name>A0AAX1N6T9_9BACT</name>